<dbReference type="Gene3D" id="3.30.70.3060">
    <property type="match status" value="1"/>
</dbReference>
<feature type="signal peptide" evidence="1">
    <location>
        <begin position="1"/>
        <end position="22"/>
    </location>
</feature>
<keyword evidence="2" id="KW-0449">Lipoprotein</keyword>
<keyword evidence="3" id="KW-1185">Reference proteome</keyword>
<dbReference type="Proteomes" id="UP001207626">
    <property type="component" value="Unassembled WGS sequence"/>
</dbReference>
<comment type="caution">
    <text evidence="2">The sequence shown here is derived from an EMBL/GenBank/DDBJ whole genome shotgun (WGS) entry which is preliminary data.</text>
</comment>
<feature type="chain" id="PRO_5045957508" evidence="1">
    <location>
        <begin position="23"/>
        <end position="195"/>
    </location>
</feature>
<dbReference type="Pfam" id="PF17294">
    <property type="entry name" value="Lipoprotein_22"/>
    <property type="match status" value="1"/>
</dbReference>
<sequence>MKKMIGLAAIVMLAIVAGTGCSSLFGEKANGIILYGTDEQLSQATEKVKPDVSAQETYPIKVDEQDSGTMVVISKSTAEGLLKSGLLQEVKDKATKPIKELPALSADKAIIFAKTRTAEATVKGNKLTGSYSGDVVIGESRSYAETIVVMDDTAWKKLNADHLGMAVVTFKKDPKHLLGDVSKEVRVAQMVRISK</sequence>
<reference evidence="2 3" key="1">
    <citation type="submission" date="2022-05" db="EMBL/GenBank/DDBJ databases">
        <title>Genome Sequencing of Bee-Associated Microbes.</title>
        <authorList>
            <person name="Dunlap C."/>
        </authorList>
    </citation>
    <scope>NUCLEOTIDE SEQUENCE [LARGE SCALE GENOMIC DNA]</scope>
    <source>
        <strain evidence="2 3">NRRL NRS-1438</strain>
    </source>
</reference>
<dbReference type="PROSITE" id="PS51257">
    <property type="entry name" value="PROKAR_LIPOPROTEIN"/>
    <property type="match status" value="1"/>
</dbReference>
<dbReference type="EMBL" id="JAMDLW010000020">
    <property type="protein sequence ID" value="MCY9521144.1"/>
    <property type="molecule type" value="Genomic_DNA"/>
</dbReference>
<evidence type="ECO:0000256" key="1">
    <source>
        <dbReference type="SAM" id="SignalP"/>
    </source>
</evidence>
<dbReference type="Gene3D" id="2.40.40.60">
    <property type="match status" value="1"/>
</dbReference>
<gene>
    <name evidence="2" type="ORF">M5X09_15950</name>
</gene>
<dbReference type="InterPro" id="IPR035253">
    <property type="entry name" value="Lipoprotein_22_bac"/>
</dbReference>
<dbReference type="GeneID" id="77001502"/>
<accession>A0ABT4DUW9</accession>
<evidence type="ECO:0000313" key="2">
    <source>
        <dbReference type="EMBL" id="MCY9521144.1"/>
    </source>
</evidence>
<evidence type="ECO:0000313" key="3">
    <source>
        <dbReference type="Proteomes" id="UP001207626"/>
    </source>
</evidence>
<keyword evidence="1" id="KW-0732">Signal</keyword>
<name>A0ABT4DUW9_9BACL</name>
<dbReference type="RefSeq" id="WP_087435819.1">
    <property type="nucleotide sequence ID" value="NZ_JAFFHZ010000001.1"/>
</dbReference>
<protein>
    <submittedName>
        <fullName evidence="2">Lipoprotein BA_5634 family protein</fullName>
    </submittedName>
</protein>
<organism evidence="2 3">
    <name type="scientific">Paenibacillus apiarius</name>
    <dbReference type="NCBI Taxonomy" id="46240"/>
    <lineage>
        <taxon>Bacteria</taxon>
        <taxon>Bacillati</taxon>
        <taxon>Bacillota</taxon>
        <taxon>Bacilli</taxon>
        <taxon>Bacillales</taxon>
        <taxon>Paenibacillaceae</taxon>
        <taxon>Paenibacillus</taxon>
    </lineage>
</organism>
<proteinExistence type="predicted"/>